<evidence type="ECO:0000256" key="3">
    <source>
        <dbReference type="ARBA" id="ARBA00023004"/>
    </source>
</evidence>
<dbReference type="PIRSF" id="PIRSF024608">
    <property type="entry name" value="UCP024608"/>
    <property type="match status" value="1"/>
</dbReference>
<dbReference type="InterPro" id="IPR016823">
    <property type="entry name" value="Thiosulf_SoxX_II"/>
</dbReference>
<feature type="chain" id="PRO_5032446328" evidence="5">
    <location>
        <begin position="22"/>
        <end position="206"/>
    </location>
</feature>
<dbReference type="InterPro" id="IPR030999">
    <property type="entry name" value="Thiosulf_SoxX"/>
</dbReference>
<proteinExistence type="predicted"/>
<evidence type="ECO:0000256" key="1">
    <source>
        <dbReference type="ARBA" id="ARBA00022617"/>
    </source>
</evidence>
<evidence type="ECO:0000256" key="2">
    <source>
        <dbReference type="ARBA" id="ARBA00022723"/>
    </source>
</evidence>
<feature type="domain" description="Cytochrome c" evidence="6">
    <location>
        <begin position="93"/>
        <end position="201"/>
    </location>
</feature>
<dbReference type="EMBL" id="WHUF01000006">
    <property type="protein sequence ID" value="MQA22223.1"/>
    <property type="molecule type" value="Genomic_DNA"/>
</dbReference>
<comment type="caution">
    <text evidence="7">The sequence shown here is derived from an EMBL/GenBank/DDBJ whole genome shotgun (WGS) entry which is preliminary data.</text>
</comment>
<dbReference type="GO" id="GO:0020037">
    <property type="term" value="F:heme binding"/>
    <property type="evidence" value="ECO:0007669"/>
    <property type="project" value="InterPro"/>
</dbReference>
<dbReference type="GO" id="GO:0009055">
    <property type="term" value="F:electron transfer activity"/>
    <property type="evidence" value="ECO:0007669"/>
    <property type="project" value="InterPro"/>
</dbReference>
<feature type="signal peptide" evidence="5">
    <location>
        <begin position="1"/>
        <end position="21"/>
    </location>
</feature>
<keyword evidence="2 4" id="KW-0479">Metal-binding</keyword>
<sequence>MQSKLITAALLGVLASGAALAAGPAAKDSADLAAFKASFRDKNEATVDRLEQTEAQRLCSQDAQRPLKPAQRKQIEQQATAAVRYPADGNYLGDWKEGEKVAQNGRGLQSSDPKGTAAGGNCYACHQMDKKEIAFGNIGPSLQQYGKLRGGPTPEILKYTWAKIYNSHAFQACSVMPRFGAAGILTEKQMQDVMALLLAPESPVNQ</sequence>
<evidence type="ECO:0000313" key="7">
    <source>
        <dbReference type="EMBL" id="MQA22223.1"/>
    </source>
</evidence>
<evidence type="ECO:0000313" key="8">
    <source>
        <dbReference type="Proteomes" id="UP000444318"/>
    </source>
</evidence>
<dbReference type="RefSeq" id="WP_152807698.1">
    <property type="nucleotide sequence ID" value="NZ_WHUF01000006.1"/>
</dbReference>
<dbReference type="SUPFAM" id="SSF46626">
    <property type="entry name" value="Cytochrome c"/>
    <property type="match status" value="1"/>
</dbReference>
<dbReference type="Gene3D" id="1.10.760.10">
    <property type="entry name" value="Cytochrome c-like domain"/>
    <property type="match status" value="1"/>
</dbReference>
<evidence type="ECO:0000259" key="6">
    <source>
        <dbReference type="PROSITE" id="PS51007"/>
    </source>
</evidence>
<dbReference type="PROSITE" id="PS51007">
    <property type="entry name" value="CYTC"/>
    <property type="match status" value="1"/>
</dbReference>
<evidence type="ECO:0000256" key="5">
    <source>
        <dbReference type="SAM" id="SignalP"/>
    </source>
</evidence>
<dbReference type="Proteomes" id="UP000444318">
    <property type="component" value="Unassembled WGS sequence"/>
</dbReference>
<gene>
    <name evidence="7" type="primary">soxX</name>
    <name evidence="7" type="ORF">GEV01_22160</name>
</gene>
<dbReference type="AlphaFoldDB" id="A0A843SJ67"/>
<keyword evidence="3 4" id="KW-0408">Iron</keyword>
<dbReference type="InterPro" id="IPR036909">
    <property type="entry name" value="Cyt_c-like_dom_sf"/>
</dbReference>
<reference evidence="7 8" key="1">
    <citation type="submission" date="2019-10" db="EMBL/GenBank/DDBJ databases">
        <title>Two novel species isolated from a subtropical stream in China.</title>
        <authorList>
            <person name="Lu H."/>
        </authorList>
    </citation>
    <scope>NUCLEOTIDE SEQUENCE [LARGE SCALE GENOMIC DNA]</scope>
    <source>
        <strain evidence="7 8">FT103W</strain>
    </source>
</reference>
<dbReference type="InterPro" id="IPR009056">
    <property type="entry name" value="Cyt_c-like_dom"/>
</dbReference>
<dbReference type="NCBIfam" id="TIGR04485">
    <property type="entry name" value="thiosulf_SoxX"/>
    <property type="match status" value="1"/>
</dbReference>
<evidence type="ECO:0000256" key="4">
    <source>
        <dbReference type="PROSITE-ProRule" id="PRU00433"/>
    </source>
</evidence>
<dbReference type="Pfam" id="PF00034">
    <property type="entry name" value="Cytochrom_C"/>
    <property type="match status" value="1"/>
</dbReference>
<keyword evidence="8" id="KW-1185">Reference proteome</keyword>
<organism evidence="7 8">
    <name type="scientific">Rugamonas rivuli</name>
    <dbReference type="NCBI Taxonomy" id="2743358"/>
    <lineage>
        <taxon>Bacteria</taxon>
        <taxon>Pseudomonadati</taxon>
        <taxon>Pseudomonadota</taxon>
        <taxon>Betaproteobacteria</taxon>
        <taxon>Burkholderiales</taxon>
        <taxon>Oxalobacteraceae</taxon>
        <taxon>Telluria group</taxon>
        <taxon>Rugamonas</taxon>
    </lineage>
</organism>
<keyword evidence="5" id="KW-0732">Signal</keyword>
<protein>
    <submittedName>
        <fullName evidence="7">Sulfur oxidation c-type cytochrome SoxX</fullName>
    </submittedName>
</protein>
<name>A0A843SJ67_9BURK</name>
<dbReference type="GO" id="GO:0046872">
    <property type="term" value="F:metal ion binding"/>
    <property type="evidence" value="ECO:0007669"/>
    <property type="project" value="UniProtKB-KW"/>
</dbReference>
<accession>A0A843SJ67</accession>
<keyword evidence="1 4" id="KW-0349">Heme</keyword>